<dbReference type="HAMAP" id="MF_00182">
    <property type="entry name" value="Formyl_trans"/>
    <property type="match status" value="1"/>
</dbReference>
<dbReference type="InterPro" id="IPR041711">
    <property type="entry name" value="Met-tRNA-FMT_N"/>
</dbReference>
<dbReference type="Gene3D" id="3.40.50.12230">
    <property type="match status" value="1"/>
</dbReference>
<dbReference type="InterPro" id="IPR001555">
    <property type="entry name" value="GART_AS"/>
</dbReference>
<gene>
    <name evidence="5 8" type="primary">fmt</name>
    <name evidence="8" type="ORF">ACFOW6_14815</name>
</gene>
<dbReference type="EMBL" id="JBHSCW010000009">
    <property type="protein sequence ID" value="MFC4352821.1"/>
    <property type="molecule type" value="Genomic_DNA"/>
</dbReference>
<dbReference type="NCBIfam" id="TIGR00460">
    <property type="entry name" value="fmt"/>
    <property type="match status" value="1"/>
</dbReference>
<evidence type="ECO:0000256" key="5">
    <source>
        <dbReference type="HAMAP-Rule" id="MF_00182"/>
    </source>
</evidence>
<evidence type="ECO:0000259" key="7">
    <source>
        <dbReference type="Pfam" id="PF02911"/>
    </source>
</evidence>
<dbReference type="CDD" id="cd08704">
    <property type="entry name" value="Met_tRNA_FMT_C"/>
    <property type="match status" value="1"/>
</dbReference>
<comment type="catalytic activity">
    <reaction evidence="5">
        <text>L-methionyl-tRNA(fMet) + (6R)-10-formyltetrahydrofolate = N-formyl-L-methionyl-tRNA(fMet) + (6S)-5,6,7,8-tetrahydrofolate + H(+)</text>
        <dbReference type="Rhea" id="RHEA:24380"/>
        <dbReference type="Rhea" id="RHEA-COMP:9952"/>
        <dbReference type="Rhea" id="RHEA-COMP:9953"/>
        <dbReference type="ChEBI" id="CHEBI:15378"/>
        <dbReference type="ChEBI" id="CHEBI:57453"/>
        <dbReference type="ChEBI" id="CHEBI:78530"/>
        <dbReference type="ChEBI" id="CHEBI:78844"/>
        <dbReference type="ChEBI" id="CHEBI:195366"/>
        <dbReference type="EC" id="2.1.2.9"/>
    </reaction>
</comment>
<dbReference type="InterPro" id="IPR036477">
    <property type="entry name" value="Formyl_transf_N_sf"/>
</dbReference>
<dbReference type="InterPro" id="IPR044135">
    <property type="entry name" value="Met-tRNA-FMT_C"/>
</dbReference>
<evidence type="ECO:0000256" key="2">
    <source>
        <dbReference type="ARBA" id="ARBA00012261"/>
    </source>
</evidence>
<dbReference type="Pfam" id="PF02911">
    <property type="entry name" value="Formyl_trans_C"/>
    <property type="match status" value="1"/>
</dbReference>
<feature type="domain" description="Formyl transferase C-terminal" evidence="7">
    <location>
        <begin position="215"/>
        <end position="309"/>
    </location>
</feature>
<dbReference type="Pfam" id="PF00551">
    <property type="entry name" value="Formyl_trans_N"/>
    <property type="match status" value="1"/>
</dbReference>
<organism evidence="8 9">
    <name type="scientific">Fodinicurvata halophila</name>
    <dbReference type="NCBI Taxonomy" id="1419723"/>
    <lineage>
        <taxon>Bacteria</taxon>
        <taxon>Pseudomonadati</taxon>
        <taxon>Pseudomonadota</taxon>
        <taxon>Alphaproteobacteria</taxon>
        <taxon>Rhodospirillales</taxon>
        <taxon>Rhodovibrionaceae</taxon>
        <taxon>Fodinicurvata</taxon>
    </lineage>
</organism>
<dbReference type="RefSeq" id="WP_382423199.1">
    <property type="nucleotide sequence ID" value="NZ_JBHSCW010000009.1"/>
</dbReference>
<evidence type="ECO:0000259" key="6">
    <source>
        <dbReference type="Pfam" id="PF00551"/>
    </source>
</evidence>
<reference evidence="9" key="1">
    <citation type="journal article" date="2019" name="Int. J. Syst. Evol. Microbiol.">
        <title>The Global Catalogue of Microorganisms (GCM) 10K type strain sequencing project: providing services to taxonomists for standard genome sequencing and annotation.</title>
        <authorList>
            <consortium name="The Broad Institute Genomics Platform"/>
            <consortium name="The Broad Institute Genome Sequencing Center for Infectious Disease"/>
            <person name="Wu L."/>
            <person name="Ma J."/>
        </authorList>
    </citation>
    <scope>NUCLEOTIDE SEQUENCE [LARGE SCALE GENOMIC DNA]</scope>
    <source>
        <strain evidence="9">CECT 8472</strain>
    </source>
</reference>
<dbReference type="PANTHER" id="PTHR11138:SF5">
    <property type="entry name" value="METHIONYL-TRNA FORMYLTRANSFERASE, MITOCHONDRIAL"/>
    <property type="match status" value="1"/>
</dbReference>
<dbReference type="Proteomes" id="UP001595799">
    <property type="component" value="Unassembled WGS sequence"/>
</dbReference>
<comment type="caution">
    <text evidence="8">The sequence shown here is derived from an EMBL/GenBank/DDBJ whole genome shotgun (WGS) entry which is preliminary data.</text>
</comment>
<protein>
    <recommendedName>
        <fullName evidence="2 5">Methionyl-tRNA formyltransferase</fullName>
        <ecNumber evidence="2 5">2.1.2.9</ecNumber>
    </recommendedName>
</protein>
<dbReference type="InterPro" id="IPR005794">
    <property type="entry name" value="Fmt"/>
</dbReference>
<proteinExistence type="inferred from homology"/>
<accession>A0ABV8UNH2</accession>
<comment type="similarity">
    <text evidence="1 5">Belongs to the Fmt family.</text>
</comment>
<sequence length="323" mass="34234">MSDSQTTPLNSRLRLAFLGTPDFAVPTLEALVAAGHDIAAVYSQPPRPAGRGHRERRAPVHETALAHGLPVCTPQSLKDPQAQAEFAALDLDVAVVVAYGQILPQAVLDAPRHGCVNVHASLLPRWRGAAPIQRALLAGDAETGVTLMRMEAGLDTGPMLARRPLTIAAEETGQSLHDRLATLGAEAIVPVLADYVSGRITPEPQPEEGVTYAAKLSRAESALDWRRPAVELERKVRAFTPWPGAFCEIEGEKIKVVQASLQGGENGAMPGTVLDTHLTVACGEGALRLEKLQRPGRAVLEAGAFLRGFAVPAGSILELPEAP</sequence>
<evidence type="ECO:0000256" key="4">
    <source>
        <dbReference type="ARBA" id="ARBA00022917"/>
    </source>
</evidence>
<dbReference type="CDD" id="cd08646">
    <property type="entry name" value="FMT_core_Met-tRNA-FMT_N"/>
    <property type="match status" value="1"/>
</dbReference>
<dbReference type="InterPro" id="IPR005793">
    <property type="entry name" value="Formyl_trans_C"/>
</dbReference>
<feature type="domain" description="Formyl transferase N-terminal" evidence="6">
    <location>
        <begin position="14"/>
        <end position="191"/>
    </location>
</feature>
<evidence type="ECO:0000256" key="1">
    <source>
        <dbReference type="ARBA" id="ARBA00010699"/>
    </source>
</evidence>
<dbReference type="SUPFAM" id="SSF53328">
    <property type="entry name" value="Formyltransferase"/>
    <property type="match status" value="1"/>
</dbReference>
<dbReference type="InterPro" id="IPR002376">
    <property type="entry name" value="Formyl_transf_N"/>
</dbReference>
<dbReference type="EC" id="2.1.2.9" evidence="2 5"/>
<evidence type="ECO:0000313" key="8">
    <source>
        <dbReference type="EMBL" id="MFC4352821.1"/>
    </source>
</evidence>
<keyword evidence="4 5" id="KW-0648">Protein biosynthesis</keyword>
<dbReference type="SUPFAM" id="SSF50486">
    <property type="entry name" value="FMT C-terminal domain-like"/>
    <property type="match status" value="1"/>
</dbReference>
<keyword evidence="3 5" id="KW-0808">Transferase</keyword>
<feature type="binding site" evidence="5">
    <location>
        <begin position="121"/>
        <end position="124"/>
    </location>
    <ligand>
        <name>(6S)-5,6,7,8-tetrahydrofolate</name>
        <dbReference type="ChEBI" id="CHEBI:57453"/>
    </ligand>
</feature>
<evidence type="ECO:0000313" key="9">
    <source>
        <dbReference type="Proteomes" id="UP001595799"/>
    </source>
</evidence>
<dbReference type="PROSITE" id="PS00373">
    <property type="entry name" value="GART"/>
    <property type="match status" value="1"/>
</dbReference>
<dbReference type="GO" id="GO:0004479">
    <property type="term" value="F:methionyl-tRNA formyltransferase activity"/>
    <property type="evidence" value="ECO:0007669"/>
    <property type="project" value="UniProtKB-EC"/>
</dbReference>
<comment type="function">
    <text evidence="5">Attaches a formyl group to the free amino group of methionyl-tRNA(fMet). The formyl group appears to play a dual role in the initiator identity of N-formylmethionyl-tRNA by promoting its recognition by IF2 and preventing the misappropriation of this tRNA by the elongation apparatus.</text>
</comment>
<name>A0ABV8UNH2_9PROT</name>
<dbReference type="InterPro" id="IPR011034">
    <property type="entry name" value="Formyl_transferase-like_C_sf"/>
</dbReference>
<evidence type="ECO:0000256" key="3">
    <source>
        <dbReference type="ARBA" id="ARBA00022679"/>
    </source>
</evidence>
<dbReference type="PANTHER" id="PTHR11138">
    <property type="entry name" value="METHIONYL-TRNA FORMYLTRANSFERASE"/>
    <property type="match status" value="1"/>
</dbReference>
<keyword evidence="9" id="KW-1185">Reference proteome</keyword>